<dbReference type="InterPro" id="IPR003474">
    <property type="entry name" value="Glcn_transporter"/>
</dbReference>
<protein>
    <submittedName>
        <fullName evidence="2">GntP family permease</fullName>
    </submittedName>
</protein>
<feature type="transmembrane region" description="Helical" evidence="1">
    <location>
        <begin position="35"/>
        <end position="54"/>
    </location>
</feature>
<keyword evidence="3" id="KW-1185">Reference proteome</keyword>
<sequence length="464" mass="48250">MNNELVVSGPQILIGLGLGITLLIFMMLKTKMHPFLAMIISASITGLVGGMPAGDVVNSITTGFGNTLGSIGIIIGFGVMMGEIFEVSGAAKKMAQIFVEKLGKGREELALAITGFLVSIPIFCDSGFVILSPLAKSISRNTKKSVISLGLSLAIGLVITHTLVPPTPGPVGVAGIYGANVGTTLLLGIVCAIPMTLVGLTYAKYIGQKQYKVPGEDGESYLSSEDLGAMAHDEVAATLIDSEEEVLPSAFMSFMPIFAPIILILLKTVTTQMGLEGGYIEVINFLGAPVIAVGLGLIIAIYGLGKGQDKKEITNTMEKGIKSAGVIMLVTGAGGALGMIIRDSGAGDYIAGLIANTALPAVIIPFAISSIVRLIQGSGTVAMTTAASVTAPMMATLGLSPELAVLSACMGSLVFSHFNDSYFWVVNRTLGVTEVKEQLRGYSVASTIVWAVGFVELMILNMFM</sequence>
<feature type="transmembrane region" description="Helical" evidence="1">
    <location>
        <begin position="396"/>
        <end position="419"/>
    </location>
</feature>
<keyword evidence="1" id="KW-0812">Transmembrane</keyword>
<dbReference type="GO" id="GO:0015128">
    <property type="term" value="F:gluconate transmembrane transporter activity"/>
    <property type="evidence" value="ECO:0007669"/>
    <property type="project" value="InterPro"/>
</dbReference>
<feature type="transmembrane region" description="Helical" evidence="1">
    <location>
        <begin position="184"/>
        <end position="203"/>
    </location>
</feature>
<gene>
    <name evidence="2" type="ORF">JW646_02085</name>
</gene>
<proteinExistence type="predicted"/>
<dbReference type="PANTHER" id="PTHR30354">
    <property type="entry name" value="GNT FAMILY GLUCONATE TRANSPORTER"/>
    <property type="match status" value="1"/>
</dbReference>
<dbReference type="Pfam" id="PF02447">
    <property type="entry name" value="GntP_permease"/>
    <property type="match status" value="1"/>
</dbReference>
<feature type="transmembrane region" description="Helical" evidence="1">
    <location>
        <begin position="353"/>
        <end position="375"/>
    </location>
</feature>
<dbReference type="RefSeq" id="WP_228416402.1">
    <property type="nucleotide sequence ID" value="NZ_CP081135.1"/>
</dbReference>
<keyword evidence="1" id="KW-1133">Transmembrane helix</keyword>
<organism evidence="2 3">
    <name type="scientific">Terrisporobacter hibernicus</name>
    <dbReference type="NCBI Taxonomy" id="2813371"/>
    <lineage>
        <taxon>Bacteria</taxon>
        <taxon>Bacillati</taxon>
        <taxon>Bacillota</taxon>
        <taxon>Clostridia</taxon>
        <taxon>Peptostreptococcales</taxon>
        <taxon>Peptostreptococcaceae</taxon>
        <taxon>Terrisporobacter</taxon>
    </lineage>
</organism>
<feature type="transmembrane region" description="Helical" evidence="1">
    <location>
        <begin position="286"/>
        <end position="304"/>
    </location>
</feature>
<dbReference type="GO" id="GO:0005886">
    <property type="term" value="C:plasma membrane"/>
    <property type="evidence" value="ECO:0007669"/>
    <property type="project" value="TreeGrafter"/>
</dbReference>
<dbReference type="EMBL" id="CP081135">
    <property type="protein sequence ID" value="UEL48265.1"/>
    <property type="molecule type" value="Genomic_DNA"/>
</dbReference>
<evidence type="ECO:0000256" key="1">
    <source>
        <dbReference type="SAM" id="Phobius"/>
    </source>
</evidence>
<feature type="transmembrane region" description="Helical" evidence="1">
    <location>
        <begin position="324"/>
        <end position="341"/>
    </location>
</feature>
<feature type="transmembrane region" description="Helical" evidence="1">
    <location>
        <begin position="246"/>
        <end position="266"/>
    </location>
</feature>
<dbReference type="AlphaFoldDB" id="A0AAX2ZHJ1"/>
<keyword evidence="1" id="KW-0472">Membrane</keyword>
<accession>A0AAX2ZHJ1</accession>
<feature type="transmembrane region" description="Helical" evidence="1">
    <location>
        <begin position="12"/>
        <end position="28"/>
    </location>
</feature>
<feature type="transmembrane region" description="Helical" evidence="1">
    <location>
        <begin position="146"/>
        <end position="164"/>
    </location>
</feature>
<dbReference type="KEGG" id="tem:JW646_02085"/>
<dbReference type="Proteomes" id="UP001198983">
    <property type="component" value="Chromosome"/>
</dbReference>
<reference evidence="2 3" key="1">
    <citation type="journal article" date="2023" name="Int. J. Syst. Evol. Microbiol.">
        <title>Terrisporobacter hibernicus sp. nov., isolated from bovine faeces in Northern Ireland.</title>
        <authorList>
            <person name="Mitchell M."/>
            <person name="Nguyen S.V."/>
            <person name="Connor M."/>
            <person name="Fairley D.J."/>
            <person name="Donoghue O."/>
            <person name="Marshall H."/>
            <person name="Koolman L."/>
            <person name="McMullan G."/>
            <person name="Schaffer K.E."/>
            <person name="McGrath J.W."/>
            <person name="Fanning S."/>
        </authorList>
    </citation>
    <scope>NUCLEOTIDE SEQUENCE [LARGE SCALE GENOMIC DNA]</scope>
    <source>
        <strain evidence="2 3">MCA3</strain>
    </source>
</reference>
<dbReference type="NCBIfam" id="TIGR00791">
    <property type="entry name" value="gntP"/>
    <property type="match status" value="1"/>
</dbReference>
<feature type="transmembrane region" description="Helical" evidence="1">
    <location>
        <begin position="439"/>
        <end position="460"/>
    </location>
</feature>
<evidence type="ECO:0000313" key="3">
    <source>
        <dbReference type="Proteomes" id="UP001198983"/>
    </source>
</evidence>
<feature type="transmembrane region" description="Helical" evidence="1">
    <location>
        <begin position="109"/>
        <end position="134"/>
    </location>
</feature>
<dbReference type="PIRSF" id="PIRSF002746">
    <property type="entry name" value="Gluconate_transporter"/>
    <property type="match status" value="1"/>
</dbReference>
<name>A0AAX2ZHJ1_9FIRM</name>
<dbReference type="PANTHER" id="PTHR30354:SF11">
    <property type="entry name" value="PERMEASE"/>
    <property type="match status" value="1"/>
</dbReference>
<evidence type="ECO:0000313" key="2">
    <source>
        <dbReference type="EMBL" id="UEL48265.1"/>
    </source>
</evidence>